<keyword evidence="3" id="KW-0547">Nucleotide-binding</keyword>
<feature type="chain" id="PRO_5016234059" evidence="1">
    <location>
        <begin position="20"/>
        <end position="603"/>
    </location>
</feature>
<evidence type="ECO:0000256" key="1">
    <source>
        <dbReference type="SAM" id="SignalP"/>
    </source>
</evidence>
<evidence type="ECO:0000313" key="3">
    <source>
        <dbReference type="EMBL" id="PXV70967.1"/>
    </source>
</evidence>
<gene>
    <name evidence="3" type="ORF">C8D93_1015</name>
</gene>
<dbReference type="PROSITE" id="PS51257">
    <property type="entry name" value="PROKAR_LIPOPROTEIN"/>
    <property type="match status" value="1"/>
</dbReference>
<dbReference type="Pfam" id="PF02129">
    <property type="entry name" value="Peptidase_S15"/>
    <property type="match status" value="1"/>
</dbReference>
<dbReference type="InterPro" id="IPR029058">
    <property type="entry name" value="AB_hydrolase_fold"/>
</dbReference>
<keyword evidence="1" id="KW-0732">Signal</keyword>
<feature type="signal peptide" evidence="1">
    <location>
        <begin position="1"/>
        <end position="19"/>
    </location>
</feature>
<proteinExistence type="predicted"/>
<keyword evidence="3" id="KW-0067">ATP-binding</keyword>
<dbReference type="SUPFAM" id="SSF53474">
    <property type="entry name" value="alpha/beta-Hydrolases"/>
    <property type="match status" value="1"/>
</dbReference>
<reference evidence="3 4" key="1">
    <citation type="submission" date="2018-04" db="EMBL/GenBank/DDBJ databases">
        <title>Genomic Encyclopedia of Type Strains, Phase IV (KMG-IV): sequencing the most valuable type-strain genomes for metagenomic binning, comparative biology and taxonomic classification.</title>
        <authorList>
            <person name="Goeker M."/>
        </authorList>
    </citation>
    <scope>NUCLEOTIDE SEQUENCE [LARGE SCALE GENOMIC DNA]</scope>
    <source>
        <strain evidence="3 4">DSM 104150</strain>
    </source>
</reference>
<protein>
    <submittedName>
        <fullName evidence="3">ABC-2 type transport system ATP-binding protein</fullName>
    </submittedName>
</protein>
<dbReference type="Gene3D" id="3.40.50.1820">
    <property type="entry name" value="alpha/beta hydrolase"/>
    <property type="match status" value="1"/>
</dbReference>
<accession>A0A318EDX9</accession>
<dbReference type="RefSeq" id="WP_110263134.1">
    <property type="nucleotide sequence ID" value="NZ_CAWNXA010000001.1"/>
</dbReference>
<evidence type="ECO:0000259" key="2">
    <source>
        <dbReference type="Pfam" id="PF02129"/>
    </source>
</evidence>
<keyword evidence="4" id="KW-1185">Reference proteome</keyword>
<organism evidence="3 4">
    <name type="scientific">Sinimarinibacterium flocculans</name>
    <dbReference type="NCBI Taxonomy" id="985250"/>
    <lineage>
        <taxon>Bacteria</taxon>
        <taxon>Pseudomonadati</taxon>
        <taxon>Pseudomonadota</taxon>
        <taxon>Gammaproteobacteria</taxon>
        <taxon>Nevskiales</taxon>
        <taxon>Nevskiaceae</taxon>
        <taxon>Sinimarinibacterium</taxon>
    </lineage>
</organism>
<dbReference type="Proteomes" id="UP000248330">
    <property type="component" value="Unassembled WGS sequence"/>
</dbReference>
<dbReference type="EMBL" id="QICN01000001">
    <property type="protein sequence ID" value="PXV70967.1"/>
    <property type="molecule type" value="Genomic_DNA"/>
</dbReference>
<feature type="domain" description="Xaa-Pro dipeptidyl-peptidase-like" evidence="2">
    <location>
        <begin position="62"/>
        <end position="201"/>
    </location>
</feature>
<sequence length="603" mass="63645">MSMRIPALAGLVLLLSACSDDGGSSSGGNPLTAGESPPRVAVTADRAGTSYRQEIASPVTGDTTVVQVFEPTQLQAGKTYPLVLQGHGYGGSRETGAPDGSFIKRLNDAGYYVISIDQRGFGESSGTVRVMDPDYEGQNLVAVLDWAEDLEGLRRRENGEMYVGSYGGSYGGMYQFLLFGADPKHRLRVIAPDITPHDLVYALNPHEVIKSGWALVLVAGGEASNVTGLTAGEIPVGLNQDEAIVETLVQGALTNDFPEAGRNFFAYHSVRYFCDGVAPGPQDFMFATPDTFLVPPGPVPAVDALITQGFRDTLFNFNDGLRNYECMKARGGDVRLLTHQSGHILPLSTEALEGPLDPFYAALTLPNFQDAGGSGACGSIDLPAVRFAWFEEKLRGQSGAVDTALATGSDVCLSLADDDAIAVRSVKRGGEGFEIAAETPQLSGTLGALGSLLGNGAREAMLATQPLRTVEAGGAILAGVPLLDVEVTGLSGLEMTACATPILQLGCDPILFVGVGRRAAGTERWDLVDDQLTTLRGFGRHTLEMTGIAERFAEGDQIGLLVFGFHPQFPVTWSRDLLVPALNLSGSVQLPLLAPGEIVREGV</sequence>
<dbReference type="GO" id="GO:0016787">
    <property type="term" value="F:hydrolase activity"/>
    <property type="evidence" value="ECO:0007669"/>
    <property type="project" value="InterPro"/>
</dbReference>
<comment type="caution">
    <text evidence="3">The sequence shown here is derived from an EMBL/GenBank/DDBJ whole genome shotgun (WGS) entry which is preliminary data.</text>
</comment>
<dbReference type="GO" id="GO:0005524">
    <property type="term" value="F:ATP binding"/>
    <property type="evidence" value="ECO:0007669"/>
    <property type="project" value="UniProtKB-KW"/>
</dbReference>
<dbReference type="InterPro" id="IPR000383">
    <property type="entry name" value="Xaa-Pro-like_dom"/>
</dbReference>
<evidence type="ECO:0000313" key="4">
    <source>
        <dbReference type="Proteomes" id="UP000248330"/>
    </source>
</evidence>
<dbReference type="AlphaFoldDB" id="A0A318EDX9"/>
<dbReference type="OrthoDB" id="9804819at2"/>
<name>A0A318EDX9_9GAMM</name>